<feature type="region of interest" description="Disordered" evidence="2">
    <location>
        <begin position="1"/>
        <end position="74"/>
    </location>
</feature>
<feature type="compositionally biased region" description="Acidic residues" evidence="2">
    <location>
        <begin position="494"/>
        <end position="511"/>
    </location>
</feature>
<dbReference type="InterPro" id="IPR002044">
    <property type="entry name" value="CBM20"/>
</dbReference>
<feature type="region of interest" description="Disordered" evidence="2">
    <location>
        <begin position="672"/>
        <end position="696"/>
    </location>
</feature>
<evidence type="ECO:0000313" key="5">
    <source>
        <dbReference type="Proteomes" id="UP001244341"/>
    </source>
</evidence>
<feature type="compositionally biased region" description="Low complexity" evidence="2">
    <location>
        <begin position="26"/>
        <end position="55"/>
    </location>
</feature>
<feature type="region of interest" description="Disordered" evidence="2">
    <location>
        <begin position="204"/>
        <end position="235"/>
    </location>
</feature>
<feature type="compositionally biased region" description="Low complexity" evidence="2">
    <location>
        <begin position="397"/>
        <end position="414"/>
    </location>
</feature>
<evidence type="ECO:0000256" key="1">
    <source>
        <dbReference type="SAM" id="Coils"/>
    </source>
</evidence>
<feature type="domain" description="CBM20" evidence="3">
    <location>
        <begin position="86"/>
        <end position="195"/>
    </location>
</feature>
<organism evidence="4 5">
    <name type="scientific">Tetradesmus obliquus</name>
    <name type="common">Green alga</name>
    <name type="synonym">Acutodesmus obliquus</name>
    <dbReference type="NCBI Taxonomy" id="3088"/>
    <lineage>
        <taxon>Eukaryota</taxon>
        <taxon>Viridiplantae</taxon>
        <taxon>Chlorophyta</taxon>
        <taxon>core chlorophytes</taxon>
        <taxon>Chlorophyceae</taxon>
        <taxon>CS clade</taxon>
        <taxon>Sphaeropleales</taxon>
        <taxon>Scenedesmaceae</taxon>
        <taxon>Tetradesmus</taxon>
    </lineage>
</organism>
<feature type="region of interest" description="Disordered" evidence="2">
    <location>
        <begin position="728"/>
        <end position="768"/>
    </location>
</feature>
<dbReference type="PANTHER" id="PTHR15048:SF0">
    <property type="entry name" value="STARCH-BINDING DOMAIN-CONTAINING PROTEIN 1"/>
    <property type="match status" value="1"/>
</dbReference>
<dbReference type="CDD" id="cd05467">
    <property type="entry name" value="CBM20"/>
    <property type="match status" value="1"/>
</dbReference>
<dbReference type="Gene3D" id="2.60.40.10">
    <property type="entry name" value="Immunoglobulins"/>
    <property type="match status" value="1"/>
</dbReference>
<dbReference type="InterPro" id="IPR013784">
    <property type="entry name" value="Carb-bd-like_fold"/>
</dbReference>
<protein>
    <recommendedName>
        <fullName evidence="3">CBM20 domain-containing protein</fullName>
    </recommendedName>
</protein>
<sequence length="977" mass="102476">MASTRLGRAHTAAQARARSPSPPPRSLSGTLRSGPSFHGTSSSSSSHRSCAPVASPRSSRGRRSHTPPPARAVAVPLQDQLAADAEFRPDLVKVHMKCQYTTAFGQQLKVVGGAPELGEWDLARAPAMTWNEGHSWTLTAFLPPGTYPFKLVVTGPGGPESARWESGSNRSITIAAESPELGTAALVLVDCDFDRTVDTRSQTKRVTGIGFRSSSTKGNPHQSQGVNGSSAGGNGASLPSAAAFRTSKVTANAAFAAANRPVGLGSGTAPIEAKKVVSSFIKDHLKAVEGQALAMIAQNQRLERRMMALEQHVQSYDDTMMGALADNLQSAASAAAASASAAAAQASSAAVQQKQQPAGPDASELEEQQQQLQQQEEHLMLQQQQDEDQQQQHEAHLLQQQQEEQQQQQHAAYLEQQQQEREALLREREALMQQQRELQQQRDAYLRQQQQEAGADQPPAAEQPRVSRSSRAKQHADPQWMSAHARAMQWASSLEEEEDSSSESEPDEDEVPWWLQDALPAVRPSPRPIGSTASNAPVGASGDAPYAHLKWSRSRVMSPNFAATAAALAERRQRHLEHGSWDEEDEDGSSSSSSSQPPKPAFNGAGVTLAIATPATAAAAAAAAGASPLVYNMQQHAYKAAKATGQSDQAAAIAATAAAARVAYGYPQPAAALTGRRKSSKKQQDAAAAPPPRAGADPVAAVSAAVKARQQVLAVTDVAVHLSVAAERMGSTSGPDMSASSDDDNDNNTHGPDGGGSSSSQASMLASGLDVRSETLGPRGYHDEGLTLPSASQIAESALVSLPYGTEAPPAAAVVTVEELVAAAGSSSSSSSSLSSVDEIHHQVQQVPQEEEEAHANVLGTAVEISHAAAPSADPAAAAVVVPQAEDPAASEDELQELAALQQENELLSELAGMHKQMTALTRQAAILEEKAKAVLQPADIASLSSVSMDESIDGGEEGVPDAVHHYGGHLLQNVNL</sequence>
<feature type="region of interest" description="Disordered" evidence="2">
    <location>
        <begin position="434"/>
        <end position="541"/>
    </location>
</feature>
<keyword evidence="1" id="KW-0175">Coiled coil</keyword>
<keyword evidence="5" id="KW-1185">Reference proteome</keyword>
<dbReference type="InterPro" id="IPR013783">
    <property type="entry name" value="Ig-like_fold"/>
</dbReference>
<dbReference type="SUPFAM" id="SSF49452">
    <property type="entry name" value="Starch-binding domain-like"/>
    <property type="match status" value="1"/>
</dbReference>
<dbReference type="Proteomes" id="UP001244341">
    <property type="component" value="Chromosome 9b"/>
</dbReference>
<proteinExistence type="predicted"/>
<dbReference type="PROSITE" id="PS51166">
    <property type="entry name" value="CBM20"/>
    <property type="match status" value="1"/>
</dbReference>
<dbReference type="EMBL" id="CP126216">
    <property type="protein sequence ID" value="WIA18038.1"/>
    <property type="molecule type" value="Genomic_DNA"/>
</dbReference>
<feature type="compositionally biased region" description="Low complexity" evidence="2">
    <location>
        <begin position="758"/>
        <end position="768"/>
    </location>
</feature>
<feature type="region of interest" description="Disordered" evidence="2">
    <location>
        <begin position="568"/>
        <end position="602"/>
    </location>
</feature>
<gene>
    <name evidence="4" type="ORF">OEZ85_009520</name>
</gene>
<feature type="compositionally biased region" description="Low complexity" evidence="2">
    <location>
        <begin position="434"/>
        <end position="451"/>
    </location>
</feature>
<accession>A0ABY8UBN2</accession>
<reference evidence="4 5" key="1">
    <citation type="submission" date="2023-05" db="EMBL/GenBank/DDBJ databases">
        <title>A 100% complete, gapless, phased diploid assembly of the Scenedesmus obliquus UTEX 3031 genome.</title>
        <authorList>
            <person name="Biondi T.C."/>
            <person name="Hanschen E.R."/>
            <person name="Kwon T."/>
            <person name="Eng W."/>
            <person name="Kruse C.P.S."/>
            <person name="Koehler S.I."/>
            <person name="Kunde Y."/>
            <person name="Gleasner C.D."/>
            <person name="You Mak K.T."/>
            <person name="Polle J."/>
            <person name="Hovde B.T."/>
            <person name="Starkenburg S.R."/>
        </authorList>
    </citation>
    <scope>NUCLEOTIDE SEQUENCE [LARGE SCALE GENOMIC DNA]</scope>
    <source>
        <strain evidence="4 5">DOE0152z</strain>
    </source>
</reference>
<evidence type="ECO:0000313" key="4">
    <source>
        <dbReference type="EMBL" id="WIA18038.1"/>
    </source>
</evidence>
<dbReference type="Pfam" id="PF00686">
    <property type="entry name" value="CBM_20"/>
    <property type="match status" value="1"/>
</dbReference>
<feature type="compositionally biased region" description="Polar residues" evidence="2">
    <location>
        <begin position="212"/>
        <end position="222"/>
    </location>
</feature>
<evidence type="ECO:0000256" key="2">
    <source>
        <dbReference type="SAM" id="MobiDB-lite"/>
    </source>
</evidence>
<feature type="coiled-coil region" evidence="1">
    <location>
        <begin position="891"/>
        <end position="931"/>
    </location>
</feature>
<dbReference type="PANTHER" id="PTHR15048">
    <property type="entry name" value="STARCH-BINDING DOMAIN-CONTAINING PROTEIN 1"/>
    <property type="match status" value="1"/>
</dbReference>
<name>A0ABY8UBN2_TETOB</name>
<evidence type="ECO:0000259" key="3">
    <source>
        <dbReference type="PROSITE" id="PS51166"/>
    </source>
</evidence>
<feature type="region of interest" description="Disordered" evidence="2">
    <location>
        <begin position="351"/>
        <end position="414"/>
    </location>
</feature>
<feature type="coiled-coil region" evidence="1">
    <location>
        <begin position="285"/>
        <end position="319"/>
    </location>
</feature>
<feature type="compositionally biased region" description="Low complexity" evidence="2">
    <location>
        <begin position="368"/>
        <end position="384"/>
    </location>
</feature>
<dbReference type="SMART" id="SM01065">
    <property type="entry name" value="CBM_2"/>
    <property type="match status" value="1"/>
</dbReference>